<dbReference type="GO" id="GO:0033202">
    <property type="term" value="C:DNA helicase complex"/>
    <property type="evidence" value="ECO:0007669"/>
    <property type="project" value="TreeGrafter"/>
</dbReference>
<dbReference type="PROSITE" id="PS51198">
    <property type="entry name" value="UVRD_HELICASE_ATP_BIND"/>
    <property type="match status" value="1"/>
</dbReference>
<comment type="caution">
    <text evidence="14">The sequence shown here is derived from an EMBL/GenBank/DDBJ whole genome shotgun (WGS) entry which is preliminary data.</text>
</comment>
<evidence type="ECO:0000256" key="5">
    <source>
        <dbReference type="ARBA" id="ARBA00022840"/>
    </source>
</evidence>
<reference evidence="14 15" key="1">
    <citation type="submission" date="2019-03" db="EMBL/GenBank/DDBJ databases">
        <title>Draft genome sequence data and analysis of a Fermenting Bacterium, Soehngenia longevitae strain 1933PT, isolated from petroleum reservoir in Azerbaijan.</title>
        <authorList>
            <person name="Grouzdev D.S."/>
            <person name="Bidzhieva S.K."/>
            <person name="Sokolova D.S."/>
            <person name="Tourova T.P."/>
            <person name="Poltaraus A.B."/>
            <person name="Nazina T.N."/>
        </authorList>
    </citation>
    <scope>NUCLEOTIDE SEQUENCE [LARGE SCALE GENOMIC DNA]</scope>
    <source>
        <strain evidence="14 15">1933P</strain>
    </source>
</reference>
<dbReference type="GO" id="GO:0043138">
    <property type="term" value="F:3'-5' DNA helicase activity"/>
    <property type="evidence" value="ECO:0007669"/>
    <property type="project" value="UniProtKB-EC"/>
</dbReference>
<evidence type="ECO:0000256" key="4">
    <source>
        <dbReference type="ARBA" id="ARBA00022806"/>
    </source>
</evidence>
<evidence type="ECO:0000256" key="7">
    <source>
        <dbReference type="ARBA" id="ARBA00023235"/>
    </source>
</evidence>
<keyword evidence="4 11" id="KW-0347">Helicase</keyword>
<keyword evidence="3 11" id="KW-0378">Hydrolase</keyword>
<keyword evidence="15" id="KW-1185">Reference proteome</keyword>
<dbReference type="SUPFAM" id="SSF52540">
    <property type="entry name" value="P-loop containing nucleoside triphosphate hydrolases"/>
    <property type="match status" value="1"/>
</dbReference>
<dbReference type="EC" id="5.6.2.4" evidence="9"/>
<evidence type="ECO:0000256" key="9">
    <source>
        <dbReference type="ARBA" id="ARBA00034808"/>
    </source>
</evidence>
<dbReference type="AlphaFoldDB" id="A0A4Z0D646"/>
<evidence type="ECO:0000259" key="13">
    <source>
        <dbReference type="PROSITE" id="PS51217"/>
    </source>
</evidence>
<feature type="domain" description="UvrD-like helicase ATP-binding" evidence="12">
    <location>
        <begin position="1"/>
        <end position="282"/>
    </location>
</feature>
<proteinExistence type="inferred from homology"/>
<dbReference type="PROSITE" id="PS51217">
    <property type="entry name" value="UVRD_HELICASE_CTER"/>
    <property type="match status" value="1"/>
</dbReference>
<name>A0A4Z0D646_9FIRM</name>
<dbReference type="Pfam" id="PF13361">
    <property type="entry name" value="UvrD_C"/>
    <property type="match status" value="1"/>
</dbReference>
<feature type="binding site" evidence="11">
    <location>
        <begin position="22"/>
        <end position="29"/>
    </location>
    <ligand>
        <name>ATP</name>
        <dbReference type="ChEBI" id="CHEBI:30616"/>
    </ligand>
</feature>
<dbReference type="Proteomes" id="UP000298381">
    <property type="component" value="Unassembled WGS sequence"/>
</dbReference>
<dbReference type="EMBL" id="SRIB01000005">
    <property type="protein sequence ID" value="TFZ40360.1"/>
    <property type="molecule type" value="Genomic_DNA"/>
</dbReference>
<comment type="catalytic activity">
    <reaction evidence="10">
        <text>ATP + H2O = ADP + phosphate + H(+)</text>
        <dbReference type="Rhea" id="RHEA:13065"/>
        <dbReference type="ChEBI" id="CHEBI:15377"/>
        <dbReference type="ChEBI" id="CHEBI:15378"/>
        <dbReference type="ChEBI" id="CHEBI:30616"/>
        <dbReference type="ChEBI" id="CHEBI:43474"/>
        <dbReference type="ChEBI" id="CHEBI:456216"/>
        <dbReference type="EC" id="5.6.2.4"/>
    </reaction>
</comment>
<sequence length="622" mass="73351">MQLSEEQKYAVAHLYGPALVLAVPGSGKTTVLIHRIYNLINSKKINPNKILSITFSKASALDMKRRYQTFFHENSTIPPFMTIHAFCYEIIRAHAKKESRRYSLIEDESANVNKYALISSIYKSINNNIITEEKLENFFSYVGYIKNMCITPEEFTKHKKIDIENFIEIFYMYEKYKNENNYIDFDDMLSKTYEILTTNNKILDYYRQKYDFIQLDEGQDTSIIQLKIINLISSPSNNIFIVADDDQSIYGFRGAYPKQLLEFNKIYPNGSIYYLKENYRSSKNIVDASYSFISKNVNRYDKDIFTNNPYKSPVKILKFKSILDQYGFIIEDINKNLDKSIAILYRNNLSSIGLIHFLNKKNYKFYMRDFKLKFFNHWLLRDIFFFIEFAHNPKDIHTYSKIYYKKKGYISKKMVSWAYTNTKNGNVFSNLLSYPGLSEFYKTRIRELELDFKKLCNLPIKDAIDYIVFDLNYNDYIKENCNRLGYTYETIMQMVFYLKLIAENANTIDEFRFKLAGLENVIKQSSQEKASLTLSTIHGAKGLEFDKVIIIDLINGQFPSSSSIDLRNEGSSLEFEEERRLFYVGMTRAKEELVLTCYNVLDSTIVKQSEFIDELYRMKDFK</sequence>
<dbReference type="Gene3D" id="3.40.50.300">
    <property type="entry name" value="P-loop containing nucleotide triphosphate hydrolases"/>
    <property type="match status" value="2"/>
</dbReference>
<keyword evidence="2 11" id="KW-0547">Nucleotide-binding</keyword>
<dbReference type="GO" id="GO:0000725">
    <property type="term" value="P:recombinational repair"/>
    <property type="evidence" value="ECO:0007669"/>
    <property type="project" value="TreeGrafter"/>
</dbReference>
<dbReference type="Gene3D" id="1.10.10.160">
    <property type="match status" value="1"/>
</dbReference>
<dbReference type="InterPro" id="IPR000212">
    <property type="entry name" value="DNA_helicase_UvrD/REP"/>
</dbReference>
<evidence type="ECO:0000256" key="11">
    <source>
        <dbReference type="PROSITE-ProRule" id="PRU00560"/>
    </source>
</evidence>
<dbReference type="Gene3D" id="1.10.486.10">
    <property type="entry name" value="PCRA, domain 4"/>
    <property type="match status" value="1"/>
</dbReference>
<dbReference type="CDD" id="cd17932">
    <property type="entry name" value="DEXQc_UvrD"/>
    <property type="match status" value="1"/>
</dbReference>
<evidence type="ECO:0000313" key="15">
    <source>
        <dbReference type="Proteomes" id="UP000298381"/>
    </source>
</evidence>
<feature type="domain" description="UvrD-like helicase C-terminal" evidence="13">
    <location>
        <begin position="283"/>
        <end position="542"/>
    </location>
</feature>
<keyword evidence="6" id="KW-0238">DNA-binding</keyword>
<evidence type="ECO:0000256" key="1">
    <source>
        <dbReference type="ARBA" id="ARBA00009922"/>
    </source>
</evidence>
<dbReference type="InterPro" id="IPR013986">
    <property type="entry name" value="DExx_box_DNA_helicase_dom_sf"/>
</dbReference>
<gene>
    <name evidence="14" type="ORF">E4100_04635</name>
</gene>
<organism evidence="14 15">
    <name type="scientific">Soehngenia longivitae</name>
    <dbReference type="NCBI Taxonomy" id="2562294"/>
    <lineage>
        <taxon>Bacteria</taxon>
        <taxon>Bacillati</taxon>
        <taxon>Bacillota</taxon>
        <taxon>Tissierellia</taxon>
        <taxon>Tissierellales</taxon>
        <taxon>Tissierellaceae</taxon>
        <taxon>Soehngenia</taxon>
    </lineage>
</organism>
<evidence type="ECO:0000259" key="12">
    <source>
        <dbReference type="PROSITE" id="PS51198"/>
    </source>
</evidence>
<dbReference type="GO" id="GO:0016887">
    <property type="term" value="F:ATP hydrolysis activity"/>
    <property type="evidence" value="ECO:0007669"/>
    <property type="project" value="RHEA"/>
</dbReference>
<accession>A0A4Z0D646</accession>
<comment type="similarity">
    <text evidence="1">Belongs to the helicase family. UvrD subfamily.</text>
</comment>
<dbReference type="Pfam" id="PF00580">
    <property type="entry name" value="UvrD-helicase"/>
    <property type="match status" value="1"/>
</dbReference>
<evidence type="ECO:0000256" key="8">
    <source>
        <dbReference type="ARBA" id="ARBA00034617"/>
    </source>
</evidence>
<dbReference type="PANTHER" id="PTHR11070">
    <property type="entry name" value="UVRD / RECB / PCRA DNA HELICASE FAMILY MEMBER"/>
    <property type="match status" value="1"/>
</dbReference>
<evidence type="ECO:0000256" key="10">
    <source>
        <dbReference type="ARBA" id="ARBA00048988"/>
    </source>
</evidence>
<evidence type="ECO:0000256" key="6">
    <source>
        <dbReference type="ARBA" id="ARBA00023125"/>
    </source>
</evidence>
<dbReference type="GO" id="GO:0005524">
    <property type="term" value="F:ATP binding"/>
    <property type="evidence" value="ECO:0007669"/>
    <property type="project" value="UniProtKB-UniRule"/>
</dbReference>
<dbReference type="OrthoDB" id="9810135at2"/>
<dbReference type="GO" id="GO:0003677">
    <property type="term" value="F:DNA binding"/>
    <property type="evidence" value="ECO:0007669"/>
    <property type="project" value="UniProtKB-KW"/>
</dbReference>
<dbReference type="InterPro" id="IPR027417">
    <property type="entry name" value="P-loop_NTPase"/>
</dbReference>
<dbReference type="GO" id="GO:0005829">
    <property type="term" value="C:cytosol"/>
    <property type="evidence" value="ECO:0007669"/>
    <property type="project" value="TreeGrafter"/>
</dbReference>
<keyword evidence="7" id="KW-0413">Isomerase</keyword>
<keyword evidence="5 11" id="KW-0067">ATP-binding</keyword>
<comment type="catalytic activity">
    <reaction evidence="8">
        <text>Couples ATP hydrolysis with the unwinding of duplex DNA by translocating in the 3'-5' direction.</text>
        <dbReference type="EC" id="5.6.2.4"/>
    </reaction>
</comment>
<dbReference type="CDD" id="cd18807">
    <property type="entry name" value="SF1_C_UvrD"/>
    <property type="match status" value="1"/>
</dbReference>
<dbReference type="PANTHER" id="PTHR11070:SF2">
    <property type="entry name" value="ATP-DEPENDENT DNA HELICASE SRS2"/>
    <property type="match status" value="1"/>
</dbReference>
<protein>
    <recommendedName>
        <fullName evidence="9">DNA 3'-5' helicase</fullName>
        <ecNumber evidence="9">5.6.2.4</ecNumber>
    </recommendedName>
</protein>
<evidence type="ECO:0000256" key="3">
    <source>
        <dbReference type="ARBA" id="ARBA00022801"/>
    </source>
</evidence>
<dbReference type="RefSeq" id="WP_135270878.1">
    <property type="nucleotide sequence ID" value="NZ_SRIB01000005.1"/>
</dbReference>
<evidence type="ECO:0000256" key="2">
    <source>
        <dbReference type="ARBA" id="ARBA00022741"/>
    </source>
</evidence>
<dbReference type="InterPro" id="IPR014016">
    <property type="entry name" value="UvrD-like_ATP-bd"/>
</dbReference>
<evidence type="ECO:0000313" key="14">
    <source>
        <dbReference type="EMBL" id="TFZ40360.1"/>
    </source>
</evidence>
<dbReference type="InterPro" id="IPR014017">
    <property type="entry name" value="DNA_helicase_UvrD-like_C"/>
</dbReference>